<dbReference type="AlphaFoldDB" id="A0A285JL58"/>
<dbReference type="NCBIfam" id="TIGR01730">
    <property type="entry name" value="RND_mfp"/>
    <property type="match status" value="1"/>
</dbReference>
<feature type="signal peptide" evidence="2">
    <location>
        <begin position="1"/>
        <end position="32"/>
    </location>
</feature>
<dbReference type="OrthoDB" id="5696526at2"/>
<dbReference type="Pfam" id="PF25954">
    <property type="entry name" value="Beta-barrel_RND_2"/>
    <property type="match status" value="1"/>
</dbReference>
<evidence type="ECO:0000256" key="1">
    <source>
        <dbReference type="ARBA" id="ARBA00009477"/>
    </source>
</evidence>
<dbReference type="RefSeq" id="WP_097112909.1">
    <property type="nucleotide sequence ID" value="NZ_OBEB01000010.1"/>
</dbReference>
<dbReference type="Gene3D" id="2.40.50.100">
    <property type="match status" value="1"/>
</dbReference>
<comment type="similarity">
    <text evidence="1">Belongs to the membrane fusion protein (MFP) (TC 8.A.1) family.</text>
</comment>
<dbReference type="InterPro" id="IPR058792">
    <property type="entry name" value="Beta-barrel_RND_2"/>
</dbReference>
<proteinExistence type="inferred from homology"/>
<dbReference type="GO" id="GO:1990281">
    <property type="term" value="C:efflux pump complex"/>
    <property type="evidence" value="ECO:0007669"/>
    <property type="project" value="TreeGrafter"/>
</dbReference>
<dbReference type="EMBL" id="OBEB01000010">
    <property type="protein sequence ID" value="SNY60076.1"/>
    <property type="molecule type" value="Genomic_DNA"/>
</dbReference>
<evidence type="ECO:0000259" key="4">
    <source>
        <dbReference type="Pfam" id="PF25973"/>
    </source>
</evidence>
<reference evidence="7" key="1">
    <citation type="submission" date="2017-09" db="EMBL/GenBank/DDBJ databases">
        <authorList>
            <person name="Varghese N."/>
            <person name="Submissions S."/>
        </authorList>
    </citation>
    <scope>NUCLEOTIDE SEQUENCE [LARGE SCALE GENOMIC DNA]</scope>
    <source>
        <strain evidence="7">CGMCC 1.12461</strain>
    </source>
</reference>
<sequence length="367" mass="40074">MRNWIVACCRRIRLPFVTLIVLSTAASLPAQAQDKEPVPVRVAMPAAQSVGQQLSLTGTLTARQHARLSARTDGLVSRVLVDAGDKVTAGQVLLELDPALASQQLKQLQAASQVTAAELAESQRLVTEAEQLTTEQLFPQTELQLRQANMAQAAAQHQQAEAALARQQEILARHKLIAPFAGVIAAKLTDAGEWVNLATPVLELVAISPLYLDIQMPQEHFQTLNQLQQIKVRSDMQPDTELSAKIIATVPVIDAAARSFLVRLQLQDHQQLQLLPGTSARATFNMATRGERNVVVPADAILRHPDGTFSVFTVKDDTAYRRLVKLGRRSGEGVEVRDGLAEDEAVVIRGNETLRDGQPVKVTRDQD</sequence>
<dbReference type="InterPro" id="IPR006143">
    <property type="entry name" value="RND_pump_MFP"/>
</dbReference>
<dbReference type="InterPro" id="IPR058637">
    <property type="entry name" value="YknX-like_C"/>
</dbReference>
<accession>A0A285JL58</accession>
<feature type="domain" description="YknX-like C-terminal permuted SH3-like" evidence="5">
    <location>
        <begin position="294"/>
        <end position="362"/>
    </location>
</feature>
<feature type="domain" description="CusB-like beta-barrel" evidence="3">
    <location>
        <begin position="211"/>
        <end position="286"/>
    </location>
</feature>
<evidence type="ECO:0000313" key="6">
    <source>
        <dbReference type="EMBL" id="SNY60076.1"/>
    </source>
</evidence>
<dbReference type="PANTHER" id="PTHR30469">
    <property type="entry name" value="MULTIDRUG RESISTANCE PROTEIN MDTA"/>
    <property type="match status" value="1"/>
</dbReference>
<dbReference type="PANTHER" id="PTHR30469:SF15">
    <property type="entry name" value="HLYD FAMILY OF SECRETION PROTEINS"/>
    <property type="match status" value="1"/>
</dbReference>
<keyword evidence="7" id="KW-1185">Reference proteome</keyword>
<protein>
    <submittedName>
        <fullName evidence="6">RND family efflux transporter, MFP subunit</fullName>
    </submittedName>
</protein>
<dbReference type="InterPro" id="IPR058647">
    <property type="entry name" value="BSH_CzcB-like"/>
</dbReference>
<dbReference type="Gene3D" id="1.10.287.470">
    <property type="entry name" value="Helix hairpin bin"/>
    <property type="match status" value="1"/>
</dbReference>
<keyword evidence="2" id="KW-0732">Signal</keyword>
<name>A0A285JL58_9GAMM</name>
<organism evidence="6 7">
    <name type="scientific">Arsukibacterium tuosuense</name>
    <dbReference type="NCBI Taxonomy" id="1323745"/>
    <lineage>
        <taxon>Bacteria</taxon>
        <taxon>Pseudomonadati</taxon>
        <taxon>Pseudomonadota</taxon>
        <taxon>Gammaproteobacteria</taxon>
        <taxon>Chromatiales</taxon>
        <taxon>Chromatiaceae</taxon>
        <taxon>Arsukibacterium</taxon>
    </lineage>
</organism>
<feature type="domain" description="CzcB-like barrel-sandwich hybrid" evidence="4">
    <location>
        <begin position="66"/>
        <end position="203"/>
    </location>
</feature>
<dbReference type="GO" id="GO:0015562">
    <property type="term" value="F:efflux transmembrane transporter activity"/>
    <property type="evidence" value="ECO:0007669"/>
    <property type="project" value="TreeGrafter"/>
</dbReference>
<dbReference type="Proteomes" id="UP000219353">
    <property type="component" value="Unassembled WGS sequence"/>
</dbReference>
<evidence type="ECO:0000313" key="7">
    <source>
        <dbReference type="Proteomes" id="UP000219353"/>
    </source>
</evidence>
<feature type="chain" id="PRO_5012718605" evidence="2">
    <location>
        <begin position="33"/>
        <end position="367"/>
    </location>
</feature>
<dbReference type="SUPFAM" id="SSF111369">
    <property type="entry name" value="HlyD-like secretion proteins"/>
    <property type="match status" value="1"/>
</dbReference>
<evidence type="ECO:0000256" key="2">
    <source>
        <dbReference type="SAM" id="SignalP"/>
    </source>
</evidence>
<evidence type="ECO:0000259" key="3">
    <source>
        <dbReference type="Pfam" id="PF25954"/>
    </source>
</evidence>
<dbReference type="Gene3D" id="2.40.420.20">
    <property type="match status" value="1"/>
</dbReference>
<dbReference type="Pfam" id="PF25989">
    <property type="entry name" value="YknX_C"/>
    <property type="match status" value="1"/>
</dbReference>
<dbReference type="Gene3D" id="2.40.30.170">
    <property type="match status" value="1"/>
</dbReference>
<evidence type="ECO:0000259" key="5">
    <source>
        <dbReference type="Pfam" id="PF25989"/>
    </source>
</evidence>
<dbReference type="Pfam" id="PF25973">
    <property type="entry name" value="BSH_CzcB"/>
    <property type="match status" value="1"/>
</dbReference>
<gene>
    <name evidence="6" type="ORF">SAMN06297280_0006</name>
</gene>